<evidence type="ECO:0000313" key="11">
    <source>
        <dbReference type="Proteomes" id="UP000196386"/>
    </source>
</evidence>
<evidence type="ECO:0000256" key="1">
    <source>
        <dbReference type="ARBA" id="ARBA00010529"/>
    </source>
</evidence>
<dbReference type="PANTHER" id="PTHR33175:SF3">
    <property type="entry name" value="DNA-BINDING PROTEIN HU-BETA"/>
    <property type="match status" value="1"/>
</dbReference>
<reference evidence="9 12" key="4">
    <citation type="submission" date="2018-08" db="EMBL/GenBank/DDBJ databases">
        <title>A genome reference for cultivated species of the human gut microbiota.</title>
        <authorList>
            <person name="Zou Y."/>
            <person name="Xue W."/>
            <person name="Luo G."/>
        </authorList>
    </citation>
    <scope>NUCLEOTIDE SEQUENCE [LARGE SCALE GENOMIC DNA]</scope>
    <source>
        <strain evidence="9 12">TF05-12AC</strain>
    </source>
</reference>
<evidence type="ECO:0000313" key="6">
    <source>
        <dbReference type="EMBL" id="NBI77545.1"/>
    </source>
</evidence>
<dbReference type="GeneID" id="72465737"/>
<dbReference type="EMBL" id="CZBE01000005">
    <property type="protein sequence ID" value="CUP48859.1"/>
    <property type="molecule type" value="Genomic_DNA"/>
</dbReference>
<dbReference type="EMBL" id="NFKP01000020">
    <property type="protein sequence ID" value="OUP68244.1"/>
    <property type="molecule type" value="Genomic_DNA"/>
</dbReference>
<protein>
    <submittedName>
        <fullName evidence="5">HB</fullName>
    </submittedName>
    <submittedName>
        <fullName evidence="6">HU family DNA-binding protein</fullName>
    </submittedName>
    <submittedName>
        <fullName evidence="8">Integration host factor</fullName>
    </submittedName>
</protein>
<dbReference type="PROSITE" id="PS00045">
    <property type="entry name" value="HISTONE_LIKE"/>
    <property type="match status" value="1"/>
</dbReference>
<dbReference type="AlphaFoldDB" id="A0A174NSJ6"/>
<reference evidence="11" key="2">
    <citation type="submission" date="2017-04" db="EMBL/GenBank/DDBJ databases">
        <title>Function of individual gut microbiota members based on whole genome sequencing of pure cultures obtained from chicken caecum.</title>
        <authorList>
            <person name="Medvecky M."/>
            <person name="Cejkova D."/>
            <person name="Polansky O."/>
            <person name="Karasova D."/>
            <person name="Kubasova T."/>
            <person name="Cizek A."/>
            <person name="Rychlik I."/>
        </authorList>
    </citation>
    <scope>NUCLEOTIDE SEQUENCE [LARGE SCALE GENOMIC DNA]</scope>
    <source>
        <strain evidence="11">An175</strain>
    </source>
</reference>
<dbReference type="GO" id="GO:1990103">
    <property type="term" value="C:DnaA-HU complex"/>
    <property type="evidence" value="ECO:0007669"/>
    <property type="project" value="UniProtKB-ARBA"/>
</dbReference>
<evidence type="ECO:0000313" key="8">
    <source>
        <dbReference type="EMBL" id="OUP68244.1"/>
    </source>
</evidence>
<dbReference type="EMBL" id="VIQT01000009">
    <property type="protein sequence ID" value="NDO38487.1"/>
    <property type="molecule type" value="Genomic_DNA"/>
</dbReference>
<name>A0A174NSJ6_9FIRM</name>
<reference evidence="8" key="3">
    <citation type="journal article" date="2018" name="BMC Genomics">
        <title>Whole genome sequencing and function prediction of 133 gut anaerobes isolated from chicken caecum in pure cultures.</title>
        <authorList>
            <person name="Medvecky M."/>
            <person name="Cejkova D."/>
            <person name="Polansky O."/>
            <person name="Karasova D."/>
            <person name="Kubasova T."/>
            <person name="Cizek A."/>
            <person name="Rychlik I."/>
        </authorList>
    </citation>
    <scope>NUCLEOTIDE SEQUENCE</scope>
    <source>
        <strain evidence="8">An175</strain>
    </source>
</reference>
<evidence type="ECO:0000313" key="9">
    <source>
        <dbReference type="EMBL" id="RGE69599.1"/>
    </source>
</evidence>
<dbReference type="SUPFAM" id="SSF47729">
    <property type="entry name" value="IHF-like DNA-binding proteins"/>
    <property type="match status" value="1"/>
</dbReference>
<keyword evidence="2" id="KW-0226">DNA condensation</keyword>
<dbReference type="RefSeq" id="WP_006875795.1">
    <property type="nucleotide sequence ID" value="NZ_CABIWA010000007.1"/>
</dbReference>
<evidence type="ECO:0000313" key="14">
    <source>
        <dbReference type="Proteomes" id="UP000462501"/>
    </source>
</evidence>
<dbReference type="Gene3D" id="4.10.520.10">
    <property type="entry name" value="IHF-like DNA-binding proteins"/>
    <property type="match status" value="1"/>
</dbReference>
<evidence type="ECO:0000313" key="7">
    <source>
        <dbReference type="EMBL" id="NDO38487.1"/>
    </source>
</evidence>
<reference evidence="5 10" key="1">
    <citation type="submission" date="2015-09" db="EMBL/GenBank/DDBJ databases">
        <authorList>
            <consortium name="Pathogen Informatics"/>
        </authorList>
    </citation>
    <scope>NUCLEOTIDE SEQUENCE [LARGE SCALE GENOMIC DNA]</scope>
    <source>
        <strain evidence="5 10">2789STDY5834939</strain>
    </source>
</reference>
<dbReference type="FunFam" id="4.10.520.10:FF:000001">
    <property type="entry name" value="DNA-binding protein HU"/>
    <property type="match status" value="1"/>
</dbReference>
<comment type="similarity">
    <text evidence="1 4">Belongs to the bacterial histone-like protein family.</text>
</comment>
<evidence type="ECO:0000313" key="10">
    <source>
        <dbReference type="Proteomes" id="UP000095765"/>
    </source>
</evidence>
<gene>
    <name evidence="5" type="primary">hupA</name>
    <name evidence="8" type="ORF">B5F11_14275</name>
    <name evidence="6" type="ORF">D3Z39_01430</name>
    <name evidence="9" type="ORF">DXC40_00575</name>
    <name evidence="5" type="ORF">ERS852551_00954</name>
    <name evidence="7" type="ORF">FMM72_04380</name>
</gene>
<accession>A0A174NSJ6</accession>
<dbReference type="PRINTS" id="PR01727">
    <property type="entry name" value="DNABINDINGHU"/>
</dbReference>
<evidence type="ECO:0000256" key="3">
    <source>
        <dbReference type="ARBA" id="ARBA00023125"/>
    </source>
</evidence>
<evidence type="ECO:0000256" key="4">
    <source>
        <dbReference type="RuleBase" id="RU003939"/>
    </source>
</evidence>
<dbReference type="Proteomes" id="UP000095765">
    <property type="component" value="Unassembled WGS sequence"/>
</dbReference>
<dbReference type="Proteomes" id="UP000196386">
    <property type="component" value="Unassembled WGS sequence"/>
</dbReference>
<dbReference type="GO" id="GO:0030527">
    <property type="term" value="F:structural constituent of chromatin"/>
    <property type="evidence" value="ECO:0007669"/>
    <property type="project" value="InterPro"/>
</dbReference>
<evidence type="ECO:0000313" key="5">
    <source>
        <dbReference type="EMBL" id="CUP48859.1"/>
    </source>
</evidence>
<dbReference type="Proteomes" id="UP000260828">
    <property type="component" value="Unassembled WGS sequence"/>
</dbReference>
<dbReference type="GO" id="GO:0005829">
    <property type="term" value="C:cytosol"/>
    <property type="evidence" value="ECO:0007669"/>
    <property type="project" value="TreeGrafter"/>
</dbReference>
<evidence type="ECO:0000256" key="2">
    <source>
        <dbReference type="ARBA" id="ARBA00023067"/>
    </source>
</evidence>
<dbReference type="InterPro" id="IPR020816">
    <property type="entry name" value="Histone-like_DNA-bd_CS"/>
</dbReference>
<dbReference type="InterPro" id="IPR010992">
    <property type="entry name" value="IHF-like_DNA-bd_dom_sf"/>
</dbReference>
<keyword evidence="3 6" id="KW-0238">DNA-binding</keyword>
<dbReference type="CDD" id="cd13831">
    <property type="entry name" value="HU"/>
    <property type="match status" value="1"/>
</dbReference>
<reference evidence="6 13" key="5">
    <citation type="submission" date="2018-08" db="EMBL/GenBank/DDBJ databases">
        <title>Murine metabolic-syndrome-specific gut microbial biobank.</title>
        <authorList>
            <person name="Liu C."/>
        </authorList>
    </citation>
    <scope>NUCLEOTIDE SEQUENCE [LARGE SCALE GENOMIC DNA]</scope>
    <source>
        <strain evidence="6 13">X69</strain>
    </source>
</reference>
<dbReference type="GO" id="GO:0030261">
    <property type="term" value="P:chromosome condensation"/>
    <property type="evidence" value="ECO:0007669"/>
    <property type="project" value="UniProtKB-KW"/>
</dbReference>
<evidence type="ECO:0000313" key="13">
    <source>
        <dbReference type="Proteomes" id="UP000446348"/>
    </source>
</evidence>
<dbReference type="PANTHER" id="PTHR33175">
    <property type="entry name" value="DNA-BINDING PROTEIN HU"/>
    <property type="match status" value="1"/>
</dbReference>
<dbReference type="Pfam" id="PF00216">
    <property type="entry name" value="Bac_DNA_binding"/>
    <property type="match status" value="1"/>
</dbReference>
<dbReference type="GO" id="GO:1990178">
    <property type="term" value="C:HU-DNA complex"/>
    <property type="evidence" value="ECO:0007669"/>
    <property type="project" value="UniProtKB-ARBA"/>
</dbReference>
<proteinExistence type="inferred from homology"/>
<dbReference type="EMBL" id="QXWZ01000002">
    <property type="protein sequence ID" value="NBI77545.1"/>
    <property type="molecule type" value="Genomic_DNA"/>
</dbReference>
<dbReference type="SMART" id="SM00411">
    <property type="entry name" value="BHL"/>
    <property type="match status" value="1"/>
</dbReference>
<dbReference type="InterPro" id="IPR000119">
    <property type="entry name" value="Hist_DNA-bd"/>
</dbReference>
<dbReference type="EMBL" id="QVME01000001">
    <property type="protein sequence ID" value="RGE69599.1"/>
    <property type="molecule type" value="Genomic_DNA"/>
</dbReference>
<dbReference type="Proteomes" id="UP000462501">
    <property type="component" value="Unassembled WGS sequence"/>
</dbReference>
<dbReference type="GO" id="GO:0003677">
    <property type="term" value="F:DNA binding"/>
    <property type="evidence" value="ECO:0007669"/>
    <property type="project" value="UniProtKB-KW"/>
</dbReference>
<dbReference type="GO" id="GO:0010467">
    <property type="term" value="P:gene expression"/>
    <property type="evidence" value="ECO:0007669"/>
    <property type="project" value="UniProtKB-ARBA"/>
</dbReference>
<dbReference type="Proteomes" id="UP000446348">
    <property type="component" value="Unassembled WGS sequence"/>
</dbReference>
<dbReference type="GO" id="GO:0006270">
    <property type="term" value="P:DNA replication initiation"/>
    <property type="evidence" value="ECO:0007669"/>
    <property type="project" value="UniProtKB-ARBA"/>
</dbReference>
<reference evidence="7 14" key="6">
    <citation type="submission" date="2019-06" db="EMBL/GenBank/DDBJ databases">
        <title>Draft genome sequences of 15 bacterial species constituting the stable defined intestinal microbiota of the GM15 gnotobiotic mouse model.</title>
        <authorList>
            <person name="Elie C."/>
            <person name="Mathieu A."/>
            <person name="Saliou A."/>
            <person name="Darnaud M."/>
            <person name="Leulier F."/>
            <person name="Tamellini A."/>
        </authorList>
    </citation>
    <scope>NUCLEOTIDE SEQUENCE [LARGE SCALE GENOMIC DNA]</scope>
    <source>
        <strain evidence="7 14">JM4-15</strain>
    </source>
</reference>
<dbReference type="GO" id="GO:0042802">
    <property type="term" value="F:identical protein binding"/>
    <property type="evidence" value="ECO:0007669"/>
    <property type="project" value="UniProtKB-ARBA"/>
</dbReference>
<evidence type="ECO:0000313" key="12">
    <source>
        <dbReference type="Proteomes" id="UP000260828"/>
    </source>
</evidence>
<dbReference type="OrthoDB" id="9799835at2"/>
<sequence>MTKAELITAVAEKSGLSKKDSEKAVGAIVETITEALKAGDKVALVGFGTFETKHRKERQGINPITQKPITIAAATVPAFSAGKALKDAVAGK</sequence>
<organism evidence="5 10">
    <name type="scientific">Anaerotruncus colihominis</name>
    <dbReference type="NCBI Taxonomy" id="169435"/>
    <lineage>
        <taxon>Bacteria</taxon>
        <taxon>Bacillati</taxon>
        <taxon>Bacillota</taxon>
        <taxon>Clostridia</taxon>
        <taxon>Eubacteriales</taxon>
        <taxon>Oscillospiraceae</taxon>
        <taxon>Anaerotruncus</taxon>
    </lineage>
</organism>